<feature type="region of interest" description="Disordered" evidence="1">
    <location>
        <begin position="266"/>
        <end position="301"/>
    </location>
</feature>
<protein>
    <submittedName>
        <fullName evidence="2">Uncharacterized protein</fullName>
    </submittedName>
</protein>
<evidence type="ECO:0000313" key="2">
    <source>
        <dbReference type="EMBL" id="CAH0366652.1"/>
    </source>
</evidence>
<organism evidence="2 3">
    <name type="scientific">Pelagomonas calceolata</name>
    <dbReference type="NCBI Taxonomy" id="35677"/>
    <lineage>
        <taxon>Eukaryota</taxon>
        <taxon>Sar</taxon>
        <taxon>Stramenopiles</taxon>
        <taxon>Ochrophyta</taxon>
        <taxon>Pelagophyceae</taxon>
        <taxon>Pelagomonadales</taxon>
        <taxon>Pelagomonadaceae</taxon>
        <taxon>Pelagomonas</taxon>
    </lineage>
</organism>
<feature type="region of interest" description="Disordered" evidence="1">
    <location>
        <begin position="316"/>
        <end position="353"/>
    </location>
</feature>
<evidence type="ECO:0000256" key="1">
    <source>
        <dbReference type="SAM" id="MobiDB-lite"/>
    </source>
</evidence>
<keyword evidence="3" id="KW-1185">Reference proteome</keyword>
<sequence length="353" mass="39325">MSEGDVDAVTKDTGYGRVLGEIIRDWGVACAKRRAECLIKLVSKTVPNLSTASGGGRLATDYNKFTRRTPALDDYGPRLRNEVYFQQEEFNRMFQERRSLAIKAAKQRLKGITSSEKPDPDESRRGLGIDPLESSILGPRKARNIRKKVERDQIFEYQKQASRDGEDWSHVYDEVAAQVNAEGSAAHQLTAESAAAAHKLAEAEHRQLFRESPSPSLQKLSLMTPVATCPARARRRRESLSPTGELPTREDSLVALEELSTLESRVVCDASESGSLPSPMSTPEDPTMLRPRDKFHTRGPALIRADSLNNHRWQETEAKFLSAGSSDSLPPQDRWKTSLPPGQNTTAPRPRHI</sequence>
<dbReference type="Proteomes" id="UP000789595">
    <property type="component" value="Unassembled WGS sequence"/>
</dbReference>
<accession>A0A8J2WSI8</accession>
<name>A0A8J2WSI8_9STRA</name>
<feature type="compositionally biased region" description="Polar residues" evidence="1">
    <location>
        <begin position="272"/>
        <end position="281"/>
    </location>
</feature>
<proteinExistence type="predicted"/>
<comment type="caution">
    <text evidence="2">The sequence shown here is derived from an EMBL/GenBank/DDBJ whole genome shotgun (WGS) entry which is preliminary data.</text>
</comment>
<feature type="region of interest" description="Disordered" evidence="1">
    <location>
        <begin position="230"/>
        <end position="252"/>
    </location>
</feature>
<feature type="region of interest" description="Disordered" evidence="1">
    <location>
        <begin position="108"/>
        <end position="135"/>
    </location>
</feature>
<evidence type="ECO:0000313" key="3">
    <source>
        <dbReference type="Proteomes" id="UP000789595"/>
    </source>
</evidence>
<feature type="compositionally biased region" description="Basic and acidic residues" evidence="1">
    <location>
        <begin position="116"/>
        <end position="127"/>
    </location>
</feature>
<reference evidence="2" key="1">
    <citation type="submission" date="2021-11" db="EMBL/GenBank/DDBJ databases">
        <authorList>
            <consortium name="Genoscope - CEA"/>
            <person name="William W."/>
        </authorList>
    </citation>
    <scope>NUCLEOTIDE SEQUENCE</scope>
</reference>
<dbReference type="AlphaFoldDB" id="A0A8J2WSI8"/>
<dbReference type="EMBL" id="CAKKNE010000001">
    <property type="protein sequence ID" value="CAH0366652.1"/>
    <property type="molecule type" value="Genomic_DNA"/>
</dbReference>
<gene>
    <name evidence="2" type="ORF">PECAL_1P31570</name>
</gene>